<evidence type="ECO:0000256" key="1">
    <source>
        <dbReference type="ARBA" id="ARBA00022574"/>
    </source>
</evidence>
<keyword evidence="5" id="KW-1185">Reference proteome</keyword>
<evidence type="ECO:0000313" key="5">
    <source>
        <dbReference type="Proteomes" id="UP000030653"/>
    </source>
</evidence>
<dbReference type="AlphaFoldDB" id="M5GEE1"/>
<dbReference type="Pfam" id="PF00400">
    <property type="entry name" value="WD40"/>
    <property type="match status" value="2"/>
</dbReference>
<keyword evidence="2" id="KW-0677">Repeat</keyword>
<organism evidence="4 5">
    <name type="scientific">Dacryopinax primogenitus (strain DJM 731)</name>
    <name type="common">Brown rot fungus</name>
    <dbReference type="NCBI Taxonomy" id="1858805"/>
    <lineage>
        <taxon>Eukaryota</taxon>
        <taxon>Fungi</taxon>
        <taxon>Dikarya</taxon>
        <taxon>Basidiomycota</taxon>
        <taxon>Agaricomycotina</taxon>
        <taxon>Dacrymycetes</taxon>
        <taxon>Dacrymycetales</taxon>
        <taxon>Dacrymycetaceae</taxon>
        <taxon>Dacryopinax</taxon>
    </lineage>
</organism>
<dbReference type="STRING" id="1858805.M5GEE1"/>
<dbReference type="SUPFAM" id="SSF50978">
    <property type="entry name" value="WD40 repeat-like"/>
    <property type="match status" value="1"/>
</dbReference>
<dbReference type="RefSeq" id="XP_040632241.1">
    <property type="nucleotide sequence ID" value="XM_040771701.1"/>
</dbReference>
<evidence type="ECO:0000256" key="2">
    <source>
        <dbReference type="ARBA" id="ARBA00022737"/>
    </source>
</evidence>
<evidence type="ECO:0000313" key="4">
    <source>
        <dbReference type="EMBL" id="EJU05347.1"/>
    </source>
</evidence>
<dbReference type="PROSITE" id="PS50082">
    <property type="entry name" value="WD_REPEATS_2"/>
    <property type="match status" value="1"/>
</dbReference>
<protein>
    <submittedName>
        <fullName evidence="4">WD40 repeat-like protein</fullName>
    </submittedName>
</protein>
<dbReference type="Gene3D" id="2.130.10.10">
    <property type="entry name" value="YVTN repeat-like/Quinoprotein amine dehydrogenase"/>
    <property type="match status" value="2"/>
</dbReference>
<dbReference type="PANTHER" id="PTHR19848">
    <property type="entry name" value="WD40 REPEAT PROTEIN"/>
    <property type="match status" value="1"/>
</dbReference>
<dbReference type="PANTHER" id="PTHR19848:SF8">
    <property type="entry name" value="F-BOX AND WD REPEAT DOMAIN CONTAINING 7"/>
    <property type="match status" value="1"/>
</dbReference>
<dbReference type="OrthoDB" id="6262491at2759"/>
<dbReference type="SMART" id="SM00320">
    <property type="entry name" value="WD40"/>
    <property type="match status" value="6"/>
</dbReference>
<dbReference type="EMBL" id="JH795856">
    <property type="protein sequence ID" value="EJU05347.1"/>
    <property type="molecule type" value="Genomic_DNA"/>
</dbReference>
<reference evidence="4 5" key="1">
    <citation type="journal article" date="2012" name="Science">
        <title>The Paleozoic origin of enzymatic lignin decomposition reconstructed from 31 fungal genomes.</title>
        <authorList>
            <person name="Floudas D."/>
            <person name="Binder M."/>
            <person name="Riley R."/>
            <person name="Barry K."/>
            <person name="Blanchette R.A."/>
            <person name="Henrissat B."/>
            <person name="Martinez A.T."/>
            <person name="Otillar R."/>
            <person name="Spatafora J.W."/>
            <person name="Yadav J.S."/>
            <person name="Aerts A."/>
            <person name="Benoit I."/>
            <person name="Boyd A."/>
            <person name="Carlson A."/>
            <person name="Copeland A."/>
            <person name="Coutinho P.M."/>
            <person name="de Vries R.P."/>
            <person name="Ferreira P."/>
            <person name="Findley K."/>
            <person name="Foster B."/>
            <person name="Gaskell J."/>
            <person name="Glotzer D."/>
            <person name="Gorecki P."/>
            <person name="Heitman J."/>
            <person name="Hesse C."/>
            <person name="Hori C."/>
            <person name="Igarashi K."/>
            <person name="Jurgens J.A."/>
            <person name="Kallen N."/>
            <person name="Kersten P."/>
            <person name="Kohler A."/>
            <person name="Kuees U."/>
            <person name="Kumar T.K.A."/>
            <person name="Kuo A."/>
            <person name="LaButti K."/>
            <person name="Larrondo L.F."/>
            <person name="Lindquist E."/>
            <person name="Ling A."/>
            <person name="Lombard V."/>
            <person name="Lucas S."/>
            <person name="Lundell T."/>
            <person name="Martin R."/>
            <person name="McLaughlin D.J."/>
            <person name="Morgenstern I."/>
            <person name="Morin E."/>
            <person name="Murat C."/>
            <person name="Nagy L.G."/>
            <person name="Nolan M."/>
            <person name="Ohm R.A."/>
            <person name="Patyshakuliyeva A."/>
            <person name="Rokas A."/>
            <person name="Ruiz-Duenas F.J."/>
            <person name="Sabat G."/>
            <person name="Salamov A."/>
            <person name="Samejima M."/>
            <person name="Schmutz J."/>
            <person name="Slot J.C."/>
            <person name="St John F."/>
            <person name="Stenlid J."/>
            <person name="Sun H."/>
            <person name="Sun S."/>
            <person name="Syed K."/>
            <person name="Tsang A."/>
            <person name="Wiebenga A."/>
            <person name="Young D."/>
            <person name="Pisabarro A."/>
            <person name="Eastwood D.C."/>
            <person name="Martin F."/>
            <person name="Cullen D."/>
            <person name="Grigoriev I.V."/>
            <person name="Hibbett D.S."/>
        </authorList>
    </citation>
    <scope>NUCLEOTIDE SEQUENCE [LARGE SCALE GENOMIC DNA]</scope>
    <source>
        <strain evidence="4 5">DJM-731 SS1</strain>
    </source>
</reference>
<dbReference type="GeneID" id="63686763"/>
<proteinExistence type="predicted"/>
<dbReference type="InterPro" id="IPR001680">
    <property type="entry name" value="WD40_rpt"/>
</dbReference>
<keyword evidence="1 3" id="KW-0853">WD repeat</keyword>
<dbReference type="OMA" id="TIRTWPL"/>
<dbReference type="Proteomes" id="UP000030653">
    <property type="component" value="Unassembled WGS sequence"/>
</dbReference>
<gene>
    <name evidence="4" type="ORF">DACRYDRAFT_19883</name>
</gene>
<feature type="repeat" description="WD" evidence="3">
    <location>
        <begin position="126"/>
        <end position="157"/>
    </location>
</feature>
<name>M5GEE1_DACPD</name>
<dbReference type="InterPro" id="IPR036322">
    <property type="entry name" value="WD40_repeat_dom_sf"/>
</dbReference>
<evidence type="ECO:0000256" key="3">
    <source>
        <dbReference type="PROSITE-ProRule" id="PRU00221"/>
    </source>
</evidence>
<sequence>MDTSESVILFRTEADFQLEQDRRSKQVRLKDIGDPIYLGKSKPLCLHVEEGFAWTGESNGTITKRSLETNEVHQVFRGHRGPVSAICVCWHTMRPALAKKRLIISGSWDKHIKIFDDESGQLLSDTDAHTDFIKSLTHLDLENIIVSGGSDKEIRFWLLPPQFTTGSQKLECEGFVREHTRPVVRLTSLRDFHTGKPILYSGDSMGTLFSWTVSVLPSGNVGRRVRATKIGQFKGHSTGITDWCLGSGQLWTSSSDNSVLLHRTNQEHSGPLSQSRIQHSHPVKALLALPVTELQIPYLITACSDEKIRVWDVSAFEDKLGPADLLRTVDAHSHEISSLALWLRKGADEIRVPWVLSASLDSTLRRWKLSDLLARDETVLPNSSTEERAPCFELTEEEERELLDLEQ</sequence>
<dbReference type="HOGENOM" id="CLU_000288_57_4_1"/>
<accession>M5GEE1</accession>
<dbReference type="InterPro" id="IPR015943">
    <property type="entry name" value="WD40/YVTN_repeat-like_dom_sf"/>
</dbReference>